<reference evidence="4 5" key="1">
    <citation type="submission" date="2016-05" db="EMBL/GenBank/DDBJ databases">
        <title>Paenibacillus sp. 1ZS3-15 nov., isolated from the rhizosphere soil.</title>
        <authorList>
            <person name="Zhang X.X."/>
            <person name="Zhang J."/>
        </authorList>
    </citation>
    <scope>NUCLEOTIDE SEQUENCE [LARGE SCALE GENOMIC DNA]</scope>
    <source>
        <strain evidence="4 5">1ZS3-15</strain>
    </source>
</reference>
<dbReference type="RefSeq" id="WP_068663478.1">
    <property type="nucleotide sequence ID" value="NZ_LYPB01000053.1"/>
</dbReference>
<feature type="transmembrane region" description="Helical" evidence="3">
    <location>
        <begin position="388"/>
        <end position="415"/>
    </location>
</feature>
<evidence type="ECO:0000313" key="5">
    <source>
        <dbReference type="Proteomes" id="UP000078454"/>
    </source>
</evidence>
<protein>
    <submittedName>
        <fullName evidence="4">Uncharacterized protein</fullName>
    </submittedName>
</protein>
<dbReference type="OrthoDB" id="1726708at2"/>
<comment type="caution">
    <text evidence="4">The sequence shown here is derived from an EMBL/GenBank/DDBJ whole genome shotgun (WGS) entry which is preliminary data.</text>
</comment>
<evidence type="ECO:0000256" key="2">
    <source>
        <dbReference type="ARBA" id="ARBA00023136"/>
    </source>
</evidence>
<keyword evidence="3" id="KW-0812">Transmembrane</keyword>
<dbReference type="EMBL" id="LYPB01000053">
    <property type="protein sequence ID" value="OAS19916.1"/>
    <property type="molecule type" value="Genomic_DNA"/>
</dbReference>
<gene>
    <name evidence="4" type="ORF">A8708_09200</name>
</gene>
<feature type="transmembrane region" description="Helical" evidence="3">
    <location>
        <begin position="307"/>
        <end position="326"/>
    </location>
</feature>
<organism evidence="4 5">
    <name type="scientific">Paenibacillus oryzisoli</name>
    <dbReference type="NCBI Taxonomy" id="1850517"/>
    <lineage>
        <taxon>Bacteria</taxon>
        <taxon>Bacillati</taxon>
        <taxon>Bacillota</taxon>
        <taxon>Bacilli</taxon>
        <taxon>Bacillales</taxon>
        <taxon>Paenibacillaceae</taxon>
        <taxon>Paenibacillus</taxon>
    </lineage>
</organism>
<feature type="transmembrane region" description="Helical" evidence="3">
    <location>
        <begin position="335"/>
        <end position="352"/>
    </location>
</feature>
<keyword evidence="3" id="KW-1133">Transmembrane helix</keyword>
<evidence type="ECO:0000256" key="1">
    <source>
        <dbReference type="ARBA" id="ARBA00005278"/>
    </source>
</evidence>
<dbReference type="AlphaFoldDB" id="A0A198AFW0"/>
<dbReference type="InterPro" id="IPR004995">
    <property type="entry name" value="Spore_Ger"/>
</dbReference>
<sequence>MIERIRAQLNNPADLFYDTLDNGYMQMEVIYFPSLCDLTLVKNGLTVPYSYCFNPEEFDRMINANPAFGRADDPDHWTFLLLKGTVLFQIEEQVYRFDVQRKFQDKPDTVQVEVAIQGPQSALTEDLDLNISLVRMRYNAPSLCVETHTIGQISNTRVTVLYDKGLVNQDVLGLLNERISTIQIKVLQAAGQLLQSLSGKSHRFFPVILQTERPDRITAMLERGKIAILQDGSRFGLVLPVRLFDFLHAMDDDYESYWMSKCLVLLRYFAMLLTITLPALYIAIVSYNPEVLRVQLTLSIAGSRVVVPYPSFVEVFIMLFMIEALIEASLRLPRYVGSTATTVGGLILGQAIQQAGLVSSIMIIVTSVVAISNFVFPNNSFGYSVRFVKYIFVIAAIFFGLLGVVVLGFILISYWCSLRSFGQPYLALYIPKLEAKAHHSNLRKGAK</sequence>
<accession>A0A198AFW0</accession>
<keyword evidence="5" id="KW-1185">Reference proteome</keyword>
<dbReference type="Pfam" id="PF03323">
    <property type="entry name" value="GerA"/>
    <property type="match status" value="1"/>
</dbReference>
<comment type="similarity">
    <text evidence="1">Belongs to the GerABKA family.</text>
</comment>
<dbReference type="GO" id="GO:0009847">
    <property type="term" value="P:spore germination"/>
    <property type="evidence" value="ECO:0007669"/>
    <property type="project" value="InterPro"/>
</dbReference>
<dbReference type="GO" id="GO:0016020">
    <property type="term" value="C:membrane"/>
    <property type="evidence" value="ECO:0007669"/>
    <property type="project" value="InterPro"/>
</dbReference>
<feature type="transmembrane region" description="Helical" evidence="3">
    <location>
        <begin position="265"/>
        <end position="287"/>
    </location>
</feature>
<dbReference type="PANTHER" id="PTHR22550:SF5">
    <property type="entry name" value="LEUCINE ZIPPER PROTEIN 4"/>
    <property type="match status" value="1"/>
</dbReference>
<proteinExistence type="inferred from homology"/>
<dbReference type="PIRSF" id="PIRSF005690">
    <property type="entry name" value="GerBA"/>
    <property type="match status" value="1"/>
</dbReference>
<dbReference type="PANTHER" id="PTHR22550">
    <property type="entry name" value="SPORE GERMINATION PROTEIN"/>
    <property type="match status" value="1"/>
</dbReference>
<feature type="transmembrane region" description="Helical" evidence="3">
    <location>
        <begin position="358"/>
        <end position="376"/>
    </location>
</feature>
<evidence type="ECO:0000313" key="4">
    <source>
        <dbReference type="EMBL" id="OAS19916.1"/>
    </source>
</evidence>
<evidence type="ECO:0000256" key="3">
    <source>
        <dbReference type="SAM" id="Phobius"/>
    </source>
</evidence>
<dbReference type="InterPro" id="IPR050768">
    <property type="entry name" value="UPF0353/GerABKA_families"/>
</dbReference>
<name>A0A198AFW0_9BACL</name>
<dbReference type="Proteomes" id="UP000078454">
    <property type="component" value="Unassembled WGS sequence"/>
</dbReference>
<dbReference type="STRING" id="1850517.A8708_09200"/>
<keyword evidence="2 3" id="KW-0472">Membrane</keyword>